<dbReference type="EMBL" id="JABDTM020009458">
    <property type="protein sequence ID" value="KAH0821066.1"/>
    <property type="molecule type" value="Genomic_DNA"/>
</dbReference>
<organism evidence="1 2">
    <name type="scientific">Tenebrio molitor</name>
    <name type="common">Yellow mealworm beetle</name>
    <dbReference type="NCBI Taxonomy" id="7067"/>
    <lineage>
        <taxon>Eukaryota</taxon>
        <taxon>Metazoa</taxon>
        <taxon>Ecdysozoa</taxon>
        <taxon>Arthropoda</taxon>
        <taxon>Hexapoda</taxon>
        <taxon>Insecta</taxon>
        <taxon>Pterygota</taxon>
        <taxon>Neoptera</taxon>
        <taxon>Endopterygota</taxon>
        <taxon>Coleoptera</taxon>
        <taxon>Polyphaga</taxon>
        <taxon>Cucujiformia</taxon>
        <taxon>Tenebrionidae</taxon>
        <taxon>Tenebrio</taxon>
    </lineage>
</organism>
<protein>
    <submittedName>
        <fullName evidence="1">Uncharacterized protein</fullName>
    </submittedName>
</protein>
<sequence length="290" mass="31424">MRSTPLRFCDRGYGGGYGGGHDISHTVEIHKPVPVPVYQHVSVPIPHAVPVPIPKPVAIPVPQPYPVHVHVPQPVAVPVIKTITVPVEKPVPFKVEKEVHYHVEKPVPVPVEKHIQIPIPKPVPVKILLTLACLAHGGVISHDAGIDHHERATSYQNIHIEHFHPVPTYIRKEDKHLLEHPISLGTSSSKVEVHHGDKHDHGYAFASAENNAHGHGFEGFDEGLASSGGGGHEAALAANYQVQDQGDEYSQYQGHSGQAGAGLGHYQLSSDVQGYPGVEGHVQVYDDHES</sequence>
<evidence type="ECO:0000313" key="1">
    <source>
        <dbReference type="EMBL" id="KAH0821066.1"/>
    </source>
</evidence>
<proteinExistence type="predicted"/>
<dbReference type="Proteomes" id="UP000719412">
    <property type="component" value="Unassembled WGS sequence"/>
</dbReference>
<accession>A0A8J6HWF8</accession>
<evidence type="ECO:0000313" key="2">
    <source>
        <dbReference type="Proteomes" id="UP000719412"/>
    </source>
</evidence>
<name>A0A8J6HWF8_TENMO</name>
<comment type="caution">
    <text evidence="1">The sequence shown here is derived from an EMBL/GenBank/DDBJ whole genome shotgun (WGS) entry which is preliminary data.</text>
</comment>
<keyword evidence="2" id="KW-1185">Reference proteome</keyword>
<reference evidence="1" key="2">
    <citation type="submission" date="2021-08" db="EMBL/GenBank/DDBJ databases">
        <authorList>
            <person name="Eriksson T."/>
        </authorList>
    </citation>
    <scope>NUCLEOTIDE SEQUENCE</scope>
    <source>
        <strain evidence="1">Stoneville</strain>
        <tissue evidence="1">Whole head</tissue>
    </source>
</reference>
<dbReference type="AlphaFoldDB" id="A0A8J6HWF8"/>
<gene>
    <name evidence="1" type="ORF">GEV33_001725</name>
</gene>
<reference evidence="1" key="1">
    <citation type="journal article" date="2020" name="J Insects Food Feed">
        <title>The yellow mealworm (Tenebrio molitor) genome: a resource for the emerging insects as food and feed industry.</title>
        <authorList>
            <person name="Eriksson T."/>
            <person name="Andere A."/>
            <person name="Kelstrup H."/>
            <person name="Emery V."/>
            <person name="Picard C."/>
        </authorList>
    </citation>
    <scope>NUCLEOTIDE SEQUENCE</scope>
    <source>
        <strain evidence="1">Stoneville</strain>
        <tissue evidence="1">Whole head</tissue>
    </source>
</reference>